<dbReference type="EMBL" id="CP148067">
    <property type="protein sequence ID" value="WXL28775.1"/>
    <property type="molecule type" value="Genomic_DNA"/>
</dbReference>
<protein>
    <submittedName>
        <fullName evidence="3">Uncharacterized protein</fullName>
    </submittedName>
</protein>
<proteinExistence type="predicted"/>
<feature type="region of interest" description="Disordered" evidence="2">
    <location>
        <begin position="1"/>
        <end position="35"/>
    </location>
</feature>
<evidence type="ECO:0000313" key="4">
    <source>
        <dbReference type="Proteomes" id="UP001477443"/>
    </source>
</evidence>
<organism evidence="3 4">
    <name type="scientific">Mycoplasmopsis felifaucium</name>
    <dbReference type="NCBI Taxonomy" id="35768"/>
    <lineage>
        <taxon>Bacteria</taxon>
        <taxon>Bacillati</taxon>
        <taxon>Mycoplasmatota</taxon>
        <taxon>Mycoplasmoidales</taxon>
        <taxon>Metamycoplasmataceae</taxon>
        <taxon>Mycoplasmopsis</taxon>
    </lineage>
</organism>
<keyword evidence="4" id="KW-1185">Reference proteome</keyword>
<feature type="compositionally biased region" description="Basic and acidic residues" evidence="2">
    <location>
        <begin position="8"/>
        <end position="33"/>
    </location>
</feature>
<reference evidence="3" key="1">
    <citation type="submission" date="2024-03" db="EMBL/GenBank/DDBJ databases">
        <title>Complete genome sequence of Mycoplasma felifaucium Z921 isolated from the trachea of a cheetah.</title>
        <authorList>
            <person name="Spergser J."/>
        </authorList>
    </citation>
    <scope>NUCLEOTIDE SEQUENCE [LARGE SCALE GENOMIC DNA]</scope>
    <source>
        <strain evidence="3">Z921</strain>
    </source>
</reference>
<evidence type="ECO:0000313" key="3">
    <source>
        <dbReference type="EMBL" id="WXL28775.1"/>
    </source>
</evidence>
<dbReference type="Proteomes" id="UP001477443">
    <property type="component" value="Chromosome"/>
</dbReference>
<feature type="coiled-coil region" evidence="1">
    <location>
        <begin position="110"/>
        <end position="165"/>
    </location>
</feature>
<name>A0ABZ2RSZ5_9BACT</name>
<dbReference type="RefSeq" id="WP_338822318.1">
    <property type="nucleotide sequence ID" value="NZ_CP148067.1"/>
</dbReference>
<accession>A0ABZ2RSZ5</accession>
<sequence length="407" mass="46371">MGDDPAFDDIKPELNTELTKQDAKANAENRSDEQVQEAINDLTSAYNTASEKAQPIFDEKADLVNKIDAKKEKINELMNKIKDDPNYSETYNAINRLLNNASPYSIDSHLENLKDSLMSYEATSETAEEMYNETKKIVDDLNEGIKKLEDKLDDLKTNNTNNKYDPIINYLTSEIGTIKHDKSIADTEEKLNDLIFTAENRFRKANNWVRTLDDFDAALTKAKELIDSETDPEIADEIQKVKDVYDSALEAKNTLNNPEDYSDLEEKTEELNNAIESYKTALNDKAHSKANSLNTFTDFVKPGTQNSLIIPELITQFNELQTIVNNVKNTDYDHYADVKSSINTLNNKLVSLANDYKTVNNNIKSQLDNNPVLTHKPFDAQHYFENANYNLENYLNEFKNVSDSLII</sequence>
<keyword evidence="1" id="KW-0175">Coiled coil</keyword>
<evidence type="ECO:0000256" key="2">
    <source>
        <dbReference type="SAM" id="MobiDB-lite"/>
    </source>
</evidence>
<evidence type="ECO:0000256" key="1">
    <source>
        <dbReference type="SAM" id="Coils"/>
    </source>
</evidence>
<gene>
    <name evidence="3" type="ORF">WG617_01940</name>
</gene>